<feature type="repeat" description="ANK" evidence="1">
    <location>
        <begin position="129"/>
        <end position="161"/>
    </location>
</feature>
<dbReference type="GeneID" id="25327714"/>
<evidence type="ECO:0000259" key="2">
    <source>
        <dbReference type="Pfam" id="PF06985"/>
    </source>
</evidence>
<keyword evidence="4" id="KW-1185">Reference proteome</keyword>
<dbReference type="InterPro" id="IPR036770">
    <property type="entry name" value="Ankyrin_rpt-contain_sf"/>
</dbReference>
<keyword evidence="1" id="KW-0040">ANK repeat</keyword>
<feature type="domain" description="Heterokaryon incompatibility" evidence="2">
    <location>
        <begin position="772"/>
        <end position="923"/>
    </location>
</feature>
<dbReference type="InterPro" id="IPR010730">
    <property type="entry name" value="HET"/>
</dbReference>
<dbReference type="STRING" id="348802.A0A0D2BXP9"/>
<dbReference type="PROSITE" id="PS50088">
    <property type="entry name" value="ANK_REPEAT"/>
    <property type="match status" value="2"/>
</dbReference>
<dbReference type="EMBL" id="KN847319">
    <property type="protein sequence ID" value="KIW57221.1"/>
    <property type="molecule type" value="Genomic_DNA"/>
</dbReference>
<organism evidence="3 4">
    <name type="scientific">Exophiala xenobiotica</name>
    <dbReference type="NCBI Taxonomy" id="348802"/>
    <lineage>
        <taxon>Eukaryota</taxon>
        <taxon>Fungi</taxon>
        <taxon>Dikarya</taxon>
        <taxon>Ascomycota</taxon>
        <taxon>Pezizomycotina</taxon>
        <taxon>Eurotiomycetes</taxon>
        <taxon>Chaetothyriomycetidae</taxon>
        <taxon>Chaetothyriales</taxon>
        <taxon>Herpotrichiellaceae</taxon>
        <taxon>Exophiala</taxon>
    </lineage>
</organism>
<evidence type="ECO:0000313" key="3">
    <source>
        <dbReference type="EMBL" id="KIW57221.1"/>
    </source>
</evidence>
<evidence type="ECO:0000256" key="1">
    <source>
        <dbReference type="PROSITE-ProRule" id="PRU00023"/>
    </source>
</evidence>
<dbReference type="Pfam" id="PF12796">
    <property type="entry name" value="Ank_2"/>
    <property type="match status" value="1"/>
</dbReference>
<dbReference type="PROSITE" id="PS50297">
    <property type="entry name" value="ANK_REP_REGION"/>
    <property type="match status" value="2"/>
</dbReference>
<dbReference type="Pfam" id="PF26639">
    <property type="entry name" value="Het-6_barrel"/>
    <property type="match status" value="1"/>
</dbReference>
<evidence type="ECO:0000313" key="4">
    <source>
        <dbReference type="Proteomes" id="UP000054342"/>
    </source>
</evidence>
<accession>A0A0D2BXP9</accession>
<dbReference type="InterPro" id="IPR002110">
    <property type="entry name" value="Ankyrin_rpt"/>
</dbReference>
<dbReference type="HOGENOM" id="CLU_007043_0_0_1"/>
<sequence length="1360" mass="153121">MSPSSGEMSSAGAMLVDLASRDSHRGRRGIFDEERVMFEECFARGQGDPRFTAYHVEAVRQAVKALNYERGEILLSKDYTHKLLCAHPDILHIALRIEDHATARDETIPLKMLPLLIKHGAQVNAVASSGVTALYLTCDNGFKESFRFLIEAGADCTTLHRPRPPQQLDDEAMSEAVEAKPELNLLQVALRARLENEGRGSANSGYYTPLEEQWATIIEHLFAAGLKTANDDPSLVKFLHVACHQGRVKYVESVLRHGVDVHAKAARVDDRDTVYGSALHAAAAGGHRDIVLRLLQYGADPRTARLQQYMKPYHDDEILTPIAAGLQTGAYEYRLGSRPDEVLDACESILAAGADQADRKLLIKHSAVNGDVERVRRLLQPGVVIDQVPLCFSIDVIRLFLDHGAAIDAGEFQKYAIREGQLSLMRFLVARFGPLLEASEGLRDLVIDVRQNRKDTRVLEYLVSDYGHATPLTHSIHGEVATALFDTICQRLGPTAVQSLLRDAGKSCCPGVHAAALRTLECMLHNYFHDKYNINDRLTKEQVLLYQLLLTYGQQAGEFEHIHHDKLWLTPDKVPQHIWDHVLFMQPKQSDTLTFPPDDAISNSDALLEDDTDALGEGEDHDITDSEVPTPPEQEIVVQREVVYPSDEKNSREAIHLPALSLNDCPDAENKEHIGENADREKHDHASAGSIGFTPDLKGTAQLTYASTSASEPAEHTVTAHCSLCAKNNRFKYDQLDGYYAIRLMIIEPSRDADASLECQLLSTDLGQHPPYEALSYVWGDLEDTIEISLQGIGFVVTKNLGTALRRLRLPDKERKLWVDAICINQNFISERNQQVRIMREIYQRAQQVLIWVGDEGDGSHLIFEHIKGWKTYRDDYKAGRTRRNNPWGEAHLNMPHYTGLAQQAFEKFCRRPYFFRTWVIQEVAVSKGAVVICGRDQEELDMIARGTAFRMGNIYDPFRGVDVITHVSCPCPQYTYQATSTQRHQKLSGLMPVFVDTSLYSLIDRVSMLMRLQFHELRGLGQSTNLKTILQYSRFCNASDPRDRVYGLLGLFLRPLITVDYEFDVRTVFQNFTEAIINEEGDLQFYSWFGVSSGHVGGLPSWVPDYTAADPSGILPRVFHHTYGVTAASNSLRKVLPGMRFDGSRVHLKGSHLDTVLHIGSVLSVYPSNIPDSPSFRSTIHEWEEIAARVAERKRYRRPVAEMFLKTLTAGQSASIMWYNKLGSGTLRNLEEDYFTDFDVLRAWQRRSESSGSSKDEIEFGHFARELNETCYGRRFFVTEKGSMGLAPPGAEEGDMVVFFSGALYPFVLRCLGDGSFAIMGDCYLYEPRENGAGKCEDFNEHEFYADDIYRDVTEWIIR</sequence>
<dbReference type="Gene3D" id="1.25.40.20">
    <property type="entry name" value="Ankyrin repeat-containing domain"/>
    <property type="match status" value="2"/>
</dbReference>
<reference evidence="3 4" key="1">
    <citation type="submission" date="2015-01" db="EMBL/GenBank/DDBJ databases">
        <title>The Genome Sequence of Exophiala xenobiotica CBS118157.</title>
        <authorList>
            <consortium name="The Broad Institute Genomics Platform"/>
            <person name="Cuomo C."/>
            <person name="de Hoog S."/>
            <person name="Gorbushina A."/>
            <person name="Stielow B."/>
            <person name="Teixiera M."/>
            <person name="Abouelleil A."/>
            <person name="Chapman S.B."/>
            <person name="Priest M."/>
            <person name="Young S.K."/>
            <person name="Wortman J."/>
            <person name="Nusbaum C."/>
            <person name="Birren B."/>
        </authorList>
    </citation>
    <scope>NUCLEOTIDE SEQUENCE [LARGE SCALE GENOMIC DNA]</scope>
    <source>
        <strain evidence="3 4">CBS 118157</strain>
    </source>
</reference>
<dbReference type="PANTHER" id="PTHR24148">
    <property type="entry name" value="ANKYRIN REPEAT DOMAIN-CONTAINING PROTEIN 39 HOMOLOG-RELATED"/>
    <property type="match status" value="1"/>
</dbReference>
<dbReference type="Pfam" id="PF06985">
    <property type="entry name" value="HET"/>
    <property type="match status" value="1"/>
</dbReference>
<dbReference type="OrthoDB" id="2157530at2759"/>
<proteinExistence type="predicted"/>
<gene>
    <name evidence="3" type="ORF">PV05_05806</name>
</gene>
<protein>
    <recommendedName>
        <fullName evidence="2">Heterokaryon incompatibility domain-containing protein</fullName>
    </recommendedName>
</protein>
<dbReference type="RefSeq" id="XP_013317805.1">
    <property type="nucleotide sequence ID" value="XM_013462351.1"/>
</dbReference>
<dbReference type="SUPFAM" id="SSF48403">
    <property type="entry name" value="Ankyrin repeat"/>
    <property type="match status" value="1"/>
</dbReference>
<dbReference type="SMART" id="SM00248">
    <property type="entry name" value="ANK"/>
    <property type="match status" value="5"/>
</dbReference>
<dbReference type="InterPro" id="IPR052895">
    <property type="entry name" value="HetReg/Transcr_Mod"/>
</dbReference>
<feature type="repeat" description="ANK" evidence="1">
    <location>
        <begin position="277"/>
        <end position="306"/>
    </location>
</feature>
<name>A0A0D2BXP9_9EURO</name>
<dbReference type="PANTHER" id="PTHR24148:SF73">
    <property type="entry name" value="HET DOMAIN PROTEIN (AFU_ORTHOLOGUE AFUA_8G01020)"/>
    <property type="match status" value="1"/>
</dbReference>
<dbReference type="Proteomes" id="UP000054342">
    <property type="component" value="Unassembled WGS sequence"/>
</dbReference>